<name>A0A9R0E7V3_SPOFR</name>
<dbReference type="GeneID" id="126912407"/>
<dbReference type="AlphaFoldDB" id="A0A9R0E7V3"/>
<keyword evidence="1" id="KW-1185">Reference proteome</keyword>
<reference evidence="2" key="1">
    <citation type="submission" date="2025-08" db="UniProtKB">
        <authorList>
            <consortium name="RefSeq"/>
        </authorList>
    </citation>
    <scope>IDENTIFICATION</scope>
    <source>
        <tissue evidence="2">Whole larval tissue</tissue>
    </source>
</reference>
<evidence type="ECO:0000313" key="1">
    <source>
        <dbReference type="Proteomes" id="UP000829999"/>
    </source>
</evidence>
<organism evidence="1 2">
    <name type="scientific">Spodoptera frugiperda</name>
    <name type="common">Fall armyworm</name>
    <dbReference type="NCBI Taxonomy" id="7108"/>
    <lineage>
        <taxon>Eukaryota</taxon>
        <taxon>Metazoa</taxon>
        <taxon>Ecdysozoa</taxon>
        <taxon>Arthropoda</taxon>
        <taxon>Hexapoda</taxon>
        <taxon>Insecta</taxon>
        <taxon>Pterygota</taxon>
        <taxon>Neoptera</taxon>
        <taxon>Endopterygota</taxon>
        <taxon>Lepidoptera</taxon>
        <taxon>Glossata</taxon>
        <taxon>Ditrysia</taxon>
        <taxon>Noctuoidea</taxon>
        <taxon>Noctuidae</taxon>
        <taxon>Amphipyrinae</taxon>
        <taxon>Spodoptera</taxon>
    </lineage>
</organism>
<dbReference type="RefSeq" id="XP_050560273.1">
    <property type="nucleotide sequence ID" value="XM_050704316.1"/>
</dbReference>
<protein>
    <submittedName>
        <fullName evidence="2">Uncharacterized protein LOC126912407</fullName>
    </submittedName>
</protein>
<gene>
    <name evidence="2" type="primary">LOC126912407</name>
</gene>
<sequence>MNNDDLNTNNEREPGDLYMQLLQYILYTPKDQRPAWLEPRKPPEVTKDVSASICPPNVNPVDDTIVVRAIEVWAEAGRRKDMARAATNVVTSTRSYNVCDVTLTPIVTETQLGSVEQREIHEIGAGASQTEPSYIGSSHGIEPLGTYHKEALLTNN</sequence>
<evidence type="ECO:0000313" key="2">
    <source>
        <dbReference type="RefSeq" id="XP_050560273.1"/>
    </source>
</evidence>
<proteinExistence type="predicted"/>
<dbReference type="Proteomes" id="UP000829999">
    <property type="component" value="Chromosome 25"/>
</dbReference>
<accession>A0A9R0E7V3</accession>